<feature type="transmembrane region" description="Helical" evidence="1">
    <location>
        <begin position="16"/>
        <end position="36"/>
    </location>
</feature>
<feature type="transmembrane region" description="Helical" evidence="1">
    <location>
        <begin position="359"/>
        <end position="378"/>
    </location>
</feature>
<evidence type="ECO:0000313" key="3">
    <source>
        <dbReference type="Proteomes" id="UP000177763"/>
    </source>
</evidence>
<keyword evidence="1" id="KW-1133">Transmembrane helix</keyword>
<organism evidence="2 3">
    <name type="scientific">candidate division WWE3 bacterium RIFCSPLOWO2_12_FULL_36_10</name>
    <dbReference type="NCBI Taxonomy" id="1802630"/>
    <lineage>
        <taxon>Bacteria</taxon>
        <taxon>Katanobacteria</taxon>
    </lineage>
</organism>
<feature type="transmembrane region" description="Helical" evidence="1">
    <location>
        <begin position="471"/>
        <end position="492"/>
    </location>
</feature>
<dbReference type="InterPro" id="IPR029044">
    <property type="entry name" value="Nucleotide-diphossugar_trans"/>
</dbReference>
<accession>A0A1F4VHL2</accession>
<sequence length="517" mass="59381">MIAKLAQKHEKKLNRFLEIIPGALTWALITAPVWLGVLAPSIIVYLLTFVAVYWVYLAIKHTIGMIVGYRRYVRELKIDWMEECKKLDFTKLPEKETIPASLNEVKHFLLIPAVNESKDVLSEPIDSILNQTYPINKITLVYTVEEKSAPLVIQRIHELLGEKENLFDRVLIYTHPAGIPGEAIGAGAANRTWGAKHAIKHLLDLEENPRNYIFSTLDADHVLHKQYLARLTHLYLSSDKRDNRFYSTAVHLFNNNHWQVPTMMRIEANAITLGGISDWATSKPTLKDTFSAYSSSLITLIDIDYWDVSLGVDDTIFYWRAFFKRDGDFVGTPHYIPYSADAVEGETYLKSYISLYKQLLRWGWGVMAVPMAMRGFLINKKVPFFAKMSWVFRHLERSVLLINVVFLITFGFAILTAVNPNVKQTNFAYSLPGTMSFILTFTLIFLIPGTILRFKLASPLPENWPFWKKILAFLEGPVVILNLLTYSFFPFVDAQTRMLLGKRSKNLYFTQKVRINP</sequence>
<feature type="transmembrane region" description="Helical" evidence="1">
    <location>
        <begin position="430"/>
        <end position="451"/>
    </location>
</feature>
<feature type="transmembrane region" description="Helical" evidence="1">
    <location>
        <begin position="42"/>
        <end position="59"/>
    </location>
</feature>
<dbReference type="PANTHER" id="PTHR36851">
    <property type="entry name" value="UNNAMED PRODUCT"/>
    <property type="match status" value="1"/>
</dbReference>
<dbReference type="Proteomes" id="UP000177763">
    <property type="component" value="Unassembled WGS sequence"/>
</dbReference>
<evidence type="ECO:0008006" key="4">
    <source>
        <dbReference type="Google" id="ProtNLM"/>
    </source>
</evidence>
<dbReference type="STRING" id="1802630.A3H26_02290"/>
<keyword evidence="1" id="KW-0812">Transmembrane</keyword>
<name>A0A1F4VHL2_UNCKA</name>
<proteinExistence type="predicted"/>
<protein>
    <recommendedName>
        <fullName evidence="4">Glycosyltransferase 2-like domain-containing protein</fullName>
    </recommendedName>
</protein>
<dbReference type="EMBL" id="MEVN01000030">
    <property type="protein sequence ID" value="OGC56757.1"/>
    <property type="molecule type" value="Genomic_DNA"/>
</dbReference>
<feature type="transmembrane region" description="Helical" evidence="1">
    <location>
        <begin position="398"/>
        <end position="418"/>
    </location>
</feature>
<dbReference type="Gene3D" id="3.90.550.10">
    <property type="entry name" value="Spore Coat Polysaccharide Biosynthesis Protein SpsA, Chain A"/>
    <property type="match status" value="1"/>
</dbReference>
<evidence type="ECO:0000256" key="1">
    <source>
        <dbReference type="SAM" id="Phobius"/>
    </source>
</evidence>
<reference evidence="2 3" key="1">
    <citation type="journal article" date="2016" name="Nat. Commun.">
        <title>Thousands of microbial genomes shed light on interconnected biogeochemical processes in an aquifer system.</title>
        <authorList>
            <person name="Anantharaman K."/>
            <person name="Brown C.T."/>
            <person name="Hug L.A."/>
            <person name="Sharon I."/>
            <person name="Castelle C.J."/>
            <person name="Probst A.J."/>
            <person name="Thomas B.C."/>
            <person name="Singh A."/>
            <person name="Wilkins M.J."/>
            <person name="Karaoz U."/>
            <person name="Brodie E.L."/>
            <person name="Williams K.H."/>
            <person name="Hubbard S.S."/>
            <person name="Banfield J.F."/>
        </authorList>
    </citation>
    <scope>NUCLEOTIDE SEQUENCE [LARGE SCALE GENOMIC DNA]</scope>
</reference>
<comment type="caution">
    <text evidence="2">The sequence shown here is derived from an EMBL/GenBank/DDBJ whole genome shotgun (WGS) entry which is preliminary data.</text>
</comment>
<keyword evidence="1" id="KW-0472">Membrane</keyword>
<dbReference type="SUPFAM" id="SSF53448">
    <property type="entry name" value="Nucleotide-diphospho-sugar transferases"/>
    <property type="match status" value="1"/>
</dbReference>
<dbReference type="CDD" id="cd00761">
    <property type="entry name" value="Glyco_tranf_GTA_type"/>
    <property type="match status" value="1"/>
</dbReference>
<dbReference type="PANTHER" id="PTHR36851:SF1">
    <property type="entry name" value="GLYCO_TRANS_2-LIKE DOMAIN-CONTAINING PROTEIN"/>
    <property type="match status" value="1"/>
</dbReference>
<gene>
    <name evidence="2" type="ORF">A3H26_02290</name>
</gene>
<dbReference type="AlphaFoldDB" id="A0A1F4VHL2"/>
<evidence type="ECO:0000313" key="2">
    <source>
        <dbReference type="EMBL" id="OGC56757.1"/>
    </source>
</evidence>